<dbReference type="SUPFAM" id="SSF53187">
    <property type="entry name" value="Zn-dependent exopeptidases"/>
    <property type="match status" value="1"/>
</dbReference>
<dbReference type="Gene3D" id="3.40.630.40">
    <property type="entry name" value="Zn-dependent exopeptidases"/>
    <property type="match status" value="1"/>
</dbReference>
<dbReference type="GO" id="GO:0030288">
    <property type="term" value="C:outer membrane-bounded periplasmic space"/>
    <property type="evidence" value="ECO:0007669"/>
    <property type="project" value="TreeGrafter"/>
</dbReference>
<evidence type="ECO:0000313" key="4">
    <source>
        <dbReference type="Proteomes" id="UP000195321"/>
    </source>
</evidence>
<dbReference type="InterPro" id="IPR002508">
    <property type="entry name" value="MurNAc-LAA_cat"/>
</dbReference>
<keyword evidence="2" id="KW-0961">Cell wall biogenesis/degradation</keyword>
<dbReference type="Gene3D" id="2.30.30.40">
    <property type="entry name" value="SH3 Domains"/>
    <property type="match status" value="2"/>
</dbReference>
<name>A0A1Y3MG56_9BACI</name>
<accession>A0A1Y3MG56</accession>
<dbReference type="PANTHER" id="PTHR30404">
    <property type="entry name" value="N-ACETYLMURAMOYL-L-ALANINE AMIDASE"/>
    <property type="match status" value="1"/>
</dbReference>
<dbReference type="Pfam" id="PF08239">
    <property type="entry name" value="SH3_3"/>
    <property type="match status" value="1"/>
</dbReference>
<comment type="caution">
    <text evidence="3">The sequence shown here is derived from an EMBL/GenBank/DDBJ whole genome shotgun (WGS) entry which is preliminary data.</text>
</comment>
<dbReference type="Pfam" id="PF01520">
    <property type="entry name" value="Amidase_3"/>
    <property type="match status" value="1"/>
</dbReference>
<dbReference type="FunFam" id="3.40.630.40:FF:000010">
    <property type="entry name" value="N-acetylmuramoyl-L-alanine amidase"/>
    <property type="match status" value="1"/>
</dbReference>
<sequence>MKLVIDAGHGGYDSGAVGNGLVEKNLTLQIAKRVRDILLANYAINIKMTRDSDVFISLSERANIANSFGADFFISFHINSGGGTGFESYIYNGLSDSSSAAAKQQKMHAAVNPVLTKYGLRDRGAKKANYAVLRETAMDALLTETAFIDTTFDANLLKNPQFIEDLCQAYARGIAVILGLTANPNPPNPEPPSPAPQTIGIAYIRGKNVNLRSGPSTSSSVIRQLNSPESYVVYQESNGWLDLGTGQWIYNDPSYIDYVKYGNSDGSPIGVANIRGTNVNLRSGPSTSSSVIRKLNSPESYLVYANQNGWLNLGGNQWIYNDSSYIKYDQY</sequence>
<organism evidence="3 4">
    <name type="scientific">Bacillus pseudomycoides</name>
    <dbReference type="NCBI Taxonomy" id="64104"/>
    <lineage>
        <taxon>Bacteria</taxon>
        <taxon>Bacillati</taxon>
        <taxon>Bacillota</taxon>
        <taxon>Bacilli</taxon>
        <taxon>Bacillales</taxon>
        <taxon>Bacillaceae</taxon>
        <taxon>Bacillus</taxon>
        <taxon>Bacillus cereus group</taxon>
    </lineage>
</organism>
<dbReference type="CDD" id="cd02696">
    <property type="entry name" value="MurNAc-LAA"/>
    <property type="match status" value="1"/>
</dbReference>
<evidence type="ECO:0000256" key="1">
    <source>
        <dbReference type="ARBA" id="ARBA00022801"/>
    </source>
</evidence>
<dbReference type="InterPro" id="IPR003646">
    <property type="entry name" value="SH3-like_bac-type"/>
</dbReference>
<gene>
    <name evidence="3" type="ORF">BW425_08475</name>
</gene>
<dbReference type="InterPro" id="IPR050695">
    <property type="entry name" value="N-acetylmuramoyl_amidase_3"/>
</dbReference>
<dbReference type="EMBL" id="MWPX01000006">
    <property type="protein sequence ID" value="OUM49437.1"/>
    <property type="molecule type" value="Genomic_DNA"/>
</dbReference>
<dbReference type="RefSeq" id="WP_088093902.1">
    <property type="nucleotide sequence ID" value="NZ_JBALMA010000077.1"/>
</dbReference>
<dbReference type="GO" id="GO:0008745">
    <property type="term" value="F:N-acetylmuramoyl-L-alanine amidase activity"/>
    <property type="evidence" value="ECO:0007669"/>
    <property type="project" value="InterPro"/>
</dbReference>
<dbReference type="SMART" id="SM00287">
    <property type="entry name" value="SH3b"/>
    <property type="match status" value="2"/>
</dbReference>
<dbReference type="GO" id="GO:0071555">
    <property type="term" value="P:cell wall organization"/>
    <property type="evidence" value="ECO:0007669"/>
    <property type="project" value="UniProtKB-KW"/>
</dbReference>
<evidence type="ECO:0000256" key="2">
    <source>
        <dbReference type="ARBA" id="ARBA00023316"/>
    </source>
</evidence>
<evidence type="ECO:0000313" key="3">
    <source>
        <dbReference type="EMBL" id="OUM49437.1"/>
    </source>
</evidence>
<dbReference type="Proteomes" id="UP000195321">
    <property type="component" value="Unassembled WGS sequence"/>
</dbReference>
<dbReference type="PANTHER" id="PTHR30404:SF0">
    <property type="entry name" value="N-ACETYLMURAMOYL-L-ALANINE AMIDASE AMIC"/>
    <property type="match status" value="1"/>
</dbReference>
<reference evidence="3 4" key="1">
    <citation type="submission" date="2017-02" db="EMBL/GenBank/DDBJ databases">
        <title>Bacillus pseudomycoides isolate FSL K6-0042.</title>
        <authorList>
            <person name="Kovac J."/>
        </authorList>
    </citation>
    <scope>NUCLEOTIDE SEQUENCE [LARGE SCALE GENOMIC DNA]</scope>
    <source>
        <strain evidence="3 4">FSL K6-0042</strain>
    </source>
</reference>
<dbReference type="SMART" id="SM00646">
    <property type="entry name" value="Ami_3"/>
    <property type="match status" value="1"/>
</dbReference>
<dbReference type="GO" id="GO:0009253">
    <property type="term" value="P:peptidoglycan catabolic process"/>
    <property type="evidence" value="ECO:0007669"/>
    <property type="project" value="InterPro"/>
</dbReference>
<dbReference type="AlphaFoldDB" id="A0A1Y3MG56"/>
<protein>
    <submittedName>
        <fullName evidence="3">Sporulation protein</fullName>
    </submittedName>
</protein>
<keyword evidence="1" id="KW-0378">Hydrolase</keyword>
<proteinExistence type="predicted"/>